<reference evidence="5 6" key="1">
    <citation type="journal article" date="2015" name="Genome Announc.">
        <title>Genome Sequence of Lactobacillus curieae CCTCC M 2011381T, a Novel Producer of Gamma-aminobutyric Acid.</title>
        <authorList>
            <person name="Wang Y."/>
            <person name="Wang Y."/>
            <person name="Lang C."/>
            <person name="Wei D."/>
            <person name="Xu P."/>
            <person name="Xie J."/>
        </authorList>
    </citation>
    <scope>NUCLEOTIDE SEQUENCE [LARGE SCALE GENOMIC DNA]</scope>
    <source>
        <strain evidence="5 6">CCTCC M 2011381</strain>
    </source>
</reference>
<dbReference type="PANTHER" id="PTHR11575">
    <property type="entry name" value="5'-NUCLEOTIDASE-RELATED"/>
    <property type="match status" value="1"/>
</dbReference>
<dbReference type="InterPro" id="IPR036907">
    <property type="entry name" value="5'-Nucleotdase_C_sf"/>
</dbReference>
<keyword evidence="6" id="KW-1185">Reference proteome</keyword>
<comment type="similarity">
    <text evidence="2">Belongs to the 5'-nucleotidase family.</text>
</comment>
<dbReference type="RefSeq" id="WP_035166106.1">
    <property type="nucleotide sequence ID" value="NZ_CP018906.1"/>
</dbReference>
<keyword evidence="2" id="KW-0378">Hydrolase</keyword>
<dbReference type="Pfam" id="PF02872">
    <property type="entry name" value="5_nucleotid_C"/>
    <property type="match status" value="1"/>
</dbReference>
<dbReference type="OrthoDB" id="9801679at2"/>
<organism evidence="5 6">
    <name type="scientific">Lentilactobacillus curieae</name>
    <dbReference type="NCBI Taxonomy" id="1138822"/>
    <lineage>
        <taxon>Bacteria</taxon>
        <taxon>Bacillati</taxon>
        <taxon>Bacillota</taxon>
        <taxon>Bacilli</taxon>
        <taxon>Lactobacillales</taxon>
        <taxon>Lactobacillaceae</taxon>
        <taxon>Lentilactobacillus</taxon>
    </lineage>
</organism>
<dbReference type="PANTHER" id="PTHR11575:SF6">
    <property type="entry name" value="2',3'-CYCLIC-NUCLEOTIDE 2'-PHOSPHODIESTERASE_3'-NUCLEOTIDASE"/>
    <property type="match status" value="1"/>
</dbReference>
<dbReference type="KEGG" id="lcu:PL11_002435"/>
<dbReference type="Proteomes" id="UP000030361">
    <property type="component" value="Chromosome"/>
</dbReference>
<feature type="domain" description="5'-Nucleotidase C-terminal" evidence="4">
    <location>
        <begin position="323"/>
        <end position="478"/>
    </location>
</feature>
<dbReference type="GO" id="GO:0000166">
    <property type="term" value="F:nucleotide binding"/>
    <property type="evidence" value="ECO:0007669"/>
    <property type="project" value="UniProtKB-KW"/>
</dbReference>
<dbReference type="InterPro" id="IPR008334">
    <property type="entry name" value="5'-Nucleotdase_C"/>
</dbReference>
<dbReference type="InterPro" id="IPR029052">
    <property type="entry name" value="Metallo-depent_PP-like"/>
</dbReference>
<dbReference type="GO" id="GO:0030288">
    <property type="term" value="C:outer membrane-bounded periplasmic space"/>
    <property type="evidence" value="ECO:0007669"/>
    <property type="project" value="TreeGrafter"/>
</dbReference>
<keyword evidence="1" id="KW-0732">Signal</keyword>
<gene>
    <name evidence="5" type="ORF">PL11_002435</name>
</gene>
<dbReference type="Gene3D" id="3.90.780.10">
    <property type="entry name" value="5'-Nucleotidase, C-terminal domain"/>
    <property type="match status" value="1"/>
</dbReference>
<dbReference type="Gene3D" id="3.60.21.10">
    <property type="match status" value="1"/>
</dbReference>
<dbReference type="AlphaFoldDB" id="A0A1S6QGX3"/>
<dbReference type="InterPro" id="IPR006179">
    <property type="entry name" value="5_nucleotidase/apyrase"/>
</dbReference>
<evidence type="ECO:0000259" key="3">
    <source>
        <dbReference type="Pfam" id="PF00149"/>
    </source>
</evidence>
<keyword evidence="2" id="KW-0547">Nucleotide-binding</keyword>
<evidence type="ECO:0000256" key="1">
    <source>
        <dbReference type="ARBA" id="ARBA00022729"/>
    </source>
</evidence>
<protein>
    <submittedName>
        <fullName evidence="5">Bifunctional metallophosphatase/5'-nucleotidase</fullName>
    </submittedName>
</protein>
<accession>A0A1S6QGX3</accession>
<dbReference type="eggNOG" id="COG0737">
    <property type="taxonomic scope" value="Bacteria"/>
</dbReference>
<dbReference type="InterPro" id="IPR004843">
    <property type="entry name" value="Calcineurin-like_PHP"/>
</dbReference>
<sequence length="519" mass="58897">MKITILCTSDTHGFIEPTNYVDKGLNKPFGIGKAASAIRDYKQHHKDEKIIVVDNGDFLEGSPLSYYAAKKADDTDRHIYTECYNEVGYELGTIGNHEFDYGLSYLRDVMRQSHRKFICANIVDHNNQPMLGKPYEIVDFGPCKIGFLGLSTTSTKKWKNVNDLDDFNLVSEIDTAEKYIPEIKKQADFVVVVYHGGFERDHTGNWNDINPGENKGYDLLSQFPEIDALISGHQHRKIESHLFKKPIVQPGFRGEFIGRITLNVSASEKRITKSESELISVADYPVHERISKTVTPLAKDVAHWLDHPLSRIQGDLSFLDPFTARTEDSSFIEFIQKVQMEKMGVDISATALYNNEAHGFANPITMRNIITNYVYPNTLVVSEISGADLKGALEVSAEYFALKGGKVVVNEKFIFPKHRYYNYDMYEGVDYTLDISKPVGSRVTKLEYHGEPVSPEQKLRVVLNRYRANGGGHYPMFTKDKIVKTDDTIISQIFLEYLKKHPVIEATNNHNFNVISGKK</sequence>
<dbReference type="SUPFAM" id="SSF55816">
    <property type="entry name" value="5'-nucleotidase (syn. UDP-sugar hydrolase), C-terminal domain"/>
    <property type="match status" value="1"/>
</dbReference>
<evidence type="ECO:0000313" key="6">
    <source>
        <dbReference type="Proteomes" id="UP000030361"/>
    </source>
</evidence>
<dbReference type="InterPro" id="IPR006146">
    <property type="entry name" value="5'-Nucleotdase_CS"/>
</dbReference>
<dbReference type="EMBL" id="CP018906">
    <property type="protein sequence ID" value="AQW20851.1"/>
    <property type="molecule type" value="Genomic_DNA"/>
</dbReference>
<feature type="domain" description="Calcineurin-like phosphoesterase" evidence="3">
    <location>
        <begin position="4"/>
        <end position="236"/>
    </location>
</feature>
<dbReference type="GO" id="GO:0009166">
    <property type="term" value="P:nucleotide catabolic process"/>
    <property type="evidence" value="ECO:0007669"/>
    <property type="project" value="InterPro"/>
</dbReference>
<dbReference type="GO" id="GO:0016788">
    <property type="term" value="F:hydrolase activity, acting on ester bonds"/>
    <property type="evidence" value="ECO:0007669"/>
    <property type="project" value="InterPro"/>
</dbReference>
<dbReference type="PROSITE" id="PS00786">
    <property type="entry name" value="5_NUCLEOTIDASE_2"/>
    <property type="match status" value="1"/>
</dbReference>
<name>A0A1S6QGX3_9LACO</name>
<dbReference type="Pfam" id="PF00149">
    <property type="entry name" value="Metallophos"/>
    <property type="match status" value="1"/>
</dbReference>
<evidence type="ECO:0000313" key="5">
    <source>
        <dbReference type="EMBL" id="AQW20851.1"/>
    </source>
</evidence>
<proteinExistence type="inferred from homology"/>
<evidence type="ECO:0000259" key="4">
    <source>
        <dbReference type="Pfam" id="PF02872"/>
    </source>
</evidence>
<evidence type="ECO:0000256" key="2">
    <source>
        <dbReference type="RuleBase" id="RU362119"/>
    </source>
</evidence>
<dbReference type="GO" id="GO:0046872">
    <property type="term" value="F:metal ion binding"/>
    <property type="evidence" value="ECO:0007669"/>
    <property type="project" value="InterPro"/>
</dbReference>
<dbReference type="PRINTS" id="PR01607">
    <property type="entry name" value="APYRASEFAMLY"/>
</dbReference>
<dbReference type="SUPFAM" id="SSF56300">
    <property type="entry name" value="Metallo-dependent phosphatases"/>
    <property type="match status" value="1"/>
</dbReference>